<dbReference type="EnsemblPlants" id="AVESA.00010b.r2.6CG1123600.1">
    <property type="protein sequence ID" value="AVESA.00010b.r2.6CG1123600.1.CDS"/>
    <property type="gene ID" value="AVESA.00010b.r2.6CG1123600"/>
</dbReference>
<evidence type="ECO:0000313" key="1">
    <source>
        <dbReference type="EnsemblPlants" id="AVESA.00010b.r2.6CG1123600.1.CDS"/>
    </source>
</evidence>
<name>A0ACD5Z3R0_AVESA</name>
<evidence type="ECO:0000313" key="2">
    <source>
        <dbReference type="Proteomes" id="UP001732700"/>
    </source>
</evidence>
<reference evidence="1" key="1">
    <citation type="submission" date="2021-05" db="EMBL/GenBank/DDBJ databases">
        <authorList>
            <person name="Scholz U."/>
            <person name="Mascher M."/>
            <person name="Fiebig A."/>
        </authorList>
    </citation>
    <scope>NUCLEOTIDE SEQUENCE [LARGE SCALE GENOMIC DNA]</scope>
</reference>
<reference evidence="1" key="2">
    <citation type="submission" date="2025-09" db="UniProtKB">
        <authorList>
            <consortium name="EnsemblPlants"/>
        </authorList>
    </citation>
    <scope>IDENTIFICATION</scope>
</reference>
<dbReference type="Proteomes" id="UP001732700">
    <property type="component" value="Chromosome 6C"/>
</dbReference>
<protein>
    <submittedName>
        <fullName evidence="1">Uncharacterized protein</fullName>
    </submittedName>
</protein>
<keyword evidence="2" id="KW-1185">Reference proteome</keyword>
<accession>A0ACD5Z3R0</accession>
<proteinExistence type="predicted"/>
<organism evidence="1 2">
    <name type="scientific">Avena sativa</name>
    <name type="common">Oat</name>
    <dbReference type="NCBI Taxonomy" id="4498"/>
    <lineage>
        <taxon>Eukaryota</taxon>
        <taxon>Viridiplantae</taxon>
        <taxon>Streptophyta</taxon>
        <taxon>Embryophyta</taxon>
        <taxon>Tracheophyta</taxon>
        <taxon>Spermatophyta</taxon>
        <taxon>Magnoliopsida</taxon>
        <taxon>Liliopsida</taxon>
        <taxon>Poales</taxon>
        <taxon>Poaceae</taxon>
        <taxon>BOP clade</taxon>
        <taxon>Pooideae</taxon>
        <taxon>Poodae</taxon>
        <taxon>Poeae</taxon>
        <taxon>Poeae Chloroplast Group 1 (Aveneae type)</taxon>
        <taxon>Aveninae</taxon>
        <taxon>Avena</taxon>
    </lineage>
</organism>
<sequence length="601" mass="68011">MSGRMHEIPEVRHGVRVMELEVEELEKFGGEFGGKESKPTHKVGEEDIMLASDGERDALPLQHQSQLHFKFGGKKFPHRTKNNLLAPVPMDLPKAVGVMSANLSPRYRRIGLQEQYLQDDILHLLSDMQRLRDTLPRMYNLINGAEWRSHEDCVAKVLPKLKDAVDDGDDLLDEFTWHEMKVKLEGNASKSPYIDFFDDVIQGSFNKLNNVQGRLDRISSQMEKMGISEVTKSFDDAVRPQTSSFPNEDEIFGRDNEMKHVMGLLGVPVNSKRKRETSPVKTSTSRSPRNQVSNKPRITNIHVLPIVGIGGVGKTTLVQHICSKNEVKAHFELIIWICVSDDFDVKRLIKEVIHLTPGKKETSDTLDSLQRTLSNKVKNKRFLIVLDDIWDDALKENLQCWKKFCAPLKSAHEGRTDNVRAFSKLISLYIFYCDKLYDGLLTPEYLPAIERIHVSRCPELLSLSGERLGVLSSLKHLHVHHCKSLSWQSGLVLPSSLQTLELDECEDFSACIPGCLENLTSLVSLKIVGCQGLTSIPGYIWRSKLPLLEELVIDYCHNLDSIGGAKAVAKIKKVEITQCPKLKEARQIRRRRSANGTQIRS</sequence>